<proteinExistence type="predicted"/>
<keyword evidence="3" id="KW-1185">Reference proteome</keyword>
<dbReference type="Proteomes" id="UP000317429">
    <property type="component" value="Chromosome"/>
</dbReference>
<organism evidence="2 3">
    <name type="scientific">Pirellulimonas nuda</name>
    <dbReference type="NCBI Taxonomy" id="2528009"/>
    <lineage>
        <taxon>Bacteria</taxon>
        <taxon>Pseudomonadati</taxon>
        <taxon>Planctomycetota</taxon>
        <taxon>Planctomycetia</taxon>
        <taxon>Pirellulales</taxon>
        <taxon>Lacipirellulaceae</taxon>
        <taxon>Pirellulimonas</taxon>
    </lineage>
</organism>
<dbReference type="EMBL" id="CP036291">
    <property type="protein sequence ID" value="QDU87370.1"/>
    <property type="molecule type" value="Genomic_DNA"/>
</dbReference>
<dbReference type="AlphaFoldDB" id="A0A518D7B0"/>
<accession>A0A518D7B0</accession>
<feature type="chain" id="PRO_5022120041" evidence="1">
    <location>
        <begin position="32"/>
        <end position="324"/>
    </location>
</feature>
<feature type="signal peptide" evidence="1">
    <location>
        <begin position="1"/>
        <end position="31"/>
    </location>
</feature>
<name>A0A518D7B0_9BACT</name>
<evidence type="ECO:0000313" key="3">
    <source>
        <dbReference type="Proteomes" id="UP000317429"/>
    </source>
</evidence>
<reference evidence="2 3" key="1">
    <citation type="submission" date="2019-02" db="EMBL/GenBank/DDBJ databases">
        <title>Deep-cultivation of Planctomycetes and their phenomic and genomic characterization uncovers novel biology.</title>
        <authorList>
            <person name="Wiegand S."/>
            <person name="Jogler M."/>
            <person name="Boedeker C."/>
            <person name="Pinto D."/>
            <person name="Vollmers J."/>
            <person name="Rivas-Marin E."/>
            <person name="Kohn T."/>
            <person name="Peeters S.H."/>
            <person name="Heuer A."/>
            <person name="Rast P."/>
            <person name="Oberbeckmann S."/>
            <person name="Bunk B."/>
            <person name="Jeske O."/>
            <person name="Meyerdierks A."/>
            <person name="Storesund J.E."/>
            <person name="Kallscheuer N."/>
            <person name="Luecker S."/>
            <person name="Lage O.M."/>
            <person name="Pohl T."/>
            <person name="Merkel B.J."/>
            <person name="Hornburger P."/>
            <person name="Mueller R.-W."/>
            <person name="Bruemmer F."/>
            <person name="Labrenz M."/>
            <person name="Spormann A.M."/>
            <person name="Op den Camp H."/>
            <person name="Overmann J."/>
            <person name="Amann R."/>
            <person name="Jetten M.S.M."/>
            <person name="Mascher T."/>
            <person name="Medema M.H."/>
            <person name="Devos D.P."/>
            <person name="Kaster A.-K."/>
            <person name="Ovreas L."/>
            <person name="Rohde M."/>
            <person name="Galperin M.Y."/>
            <person name="Jogler C."/>
        </authorList>
    </citation>
    <scope>NUCLEOTIDE SEQUENCE [LARGE SCALE GENOMIC DNA]</scope>
    <source>
        <strain evidence="2 3">Pla175</strain>
    </source>
</reference>
<gene>
    <name evidence="2" type="ORF">Pla175_07290</name>
</gene>
<protein>
    <submittedName>
        <fullName evidence="2">Uncharacterized protein</fullName>
    </submittedName>
</protein>
<evidence type="ECO:0000313" key="2">
    <source>
        <dbReference type="EMBL" id="QDU87370.1"/>
    </source>
</evidence>
<evidence type="ECO:0000256" key="1">
    <source>
        <dbReference type="SAM" id="SignalP"/>
    </source>
</evidence>
<keyword evidence="1" id="KW-0732">Signal</keyword>
<sequence precursor="true">MITSRFGSMASAAFIRTLVVVCGFLCPLCQAQTQDAEWVLQGVVDARSQLRSGIYHIKGDRHIERGEESERYPLTVKCAFDYEQSLSNFQRCERIPLVRNKAKVEGGVTIELRLIRRPDCAFLYRSGIGPEALTIRDPDVEVESPVMPFDIRVFGLTTFVGGEEAATVKSLAESLTKKHAEKCSKTGDVWEVQWRVRNKGPAVVATLWVDEAKQFAPIKLTYGMEQTQPDGPGSQWGQESVVQWKRVSDVWVPSSARMEHRSSQQTTTYDLEIDWKKVNEELGGQQFEIAAMELPGSTLVSEHRTDEPFVVGRLDELPVKIHPP</sequence>
<dbReference type="KEGG" id="pnd:Pla175_07290"/>